<dbReference type="GO" id="GO:0016020">
    <property type="term" value="C:membrane"/>
    <property type="evidence" value="ECO:0007669"/>
    <property type="project" value="UniProtKB-SubCell"/>
</dbReference>
<dbReference type="PROSITE" id="PS50927">
    <property type="entry name" value="BULB_LECTIN"/>
    <property type="match status" value="1"/>
</dbReference>
<evidence type="ECO:0000259" key="23">
    <source>
        <dbReference type="PROSITE" id="PS50927"/>
    </source>
</evidence>
<keyword evidence="7" id="KW-0430">Lectin</keyword>
<evidence type="ECO:0000313" key="24">
    <source>
        <dbReference type="EMBL" id="KAJ4757118.1"/>
    </source>
</evidence>
<keyword evidence="2 18" id="KW-0723">Serine/threonine-protein kinase</keyword>
<dbReference type="AlphaFoldDB" id="A0AAV8CSP1"/>
<dbReference type="SUPFAM" id="SSF56112">
    <property type="entry name" value="Protein kinase-like (PK-like)"/>
    <property type="match status" value="1"/>
</dbReference>
<dbReference type="InterPro" id="IPR001480">
    <property type="entry name" value="Bulb-type_lectin_dom"/>
</dbReference>
<dbReference type="PANTHER" id="PTHR47976:SF108">
    <property type="entry name" value="G-TYPE LECTIN S-RECEPTOR-LIKE SERINE_THREONINE-PROTEIN KINASE LECRK1"/>
    <property type="match status" value="1"/>
</dbReference>
<dbReference type="GO" id="GO:0030246">
    <property type="term" value="F:carbohydrate binding"/>
    <property type="evidence" value="ECO:0007669"/>
    <property type="project" value="UniProtKB-KW"/>
</dbReference>
<evidence type="ECO:0000256" key="14">
    <source>
        <dbReference type="ARBA" id="ARBA00023170"/>
    </source>
</evidence>
<evidence type="ECO:0000256" key="13">
    <source>
        <dbReference type="ARBA" id="ARBA00023157"/>
    </source>
</evidence>
<evidence type="ECO:0000256" key="12">
    <source>
        <dbReference type="ARBA" id="ARBA00023136"/>
    </source>
</evidence>
<gene>
    <name evidence="24" type="ORF">LUZ62_067493</name>
</gene>
<keyword evidence="15" id="KW-0325">Glycoprotein</keyword>
<evidence type="ECO:0000256" key="2">
    <source>
        <dbReference type="ARBA" id="ARBA00022527"/>
    </source>
</evidence>
<dbReference type="InterPro" id="IPR011009">
    <property type="entry name" value="Kinase-like_dom_sf"/>
</dbReference>
<dbReference type="InterPro" id="IPR008271">
    <property type="entry name" value="Ser/Thr_kinase_AS"/>
</dbReference>
<keyword evidence="5 20" id="KW-0812">Transmembrane</keyword>
<dbReference type="Gene3D" id="2.90.10.10">
    <property type="entry name" value="Bulb-type lectin domain"/>
    <property type="match status" value="2"/>
</dbReference>
<dbReference type="PANTHER" id="PTHR47976">
    <property type="entry name" value="G-TYPE LECTIN S-RECEPTOR-LIKE SERINE/THREONINE-PROTEIN KINASE SD2-5"/>
    <property type="match status" value="1"/>
</dbReference>
<dbReference type="PROSITE" id="PS00107">
    <property type="entry name" value="PROTEIN_KINASE_ATP"/>
    <property type="match status" value="1"/>
</dbReference>
<evidence type="ECO:0000256" key="6">
    <source>
        <dbReference type="ARBA" id="ARBA00022729"/>
    </source>
</evidence>
<dbReference type="SUPFAM" id="SSF51110">
    <property type="entry name" value="alpha-D-mannose-specific plant lectins"/>
    <property type="match status" value="1"/>
</dbReference>
<name>A0AAV8CSP1_9POAL</name>
<evidence type="ECO:0000256" key="3">
    <source>
        <dbReference type="ARBA" id="ARBA00022536"/>
    </source>
</evidence>
<keyword evidence="10 18" id="KW-0067">ATP-binding</keyword>
<protein>
    <recommendedName>
        <fullName evidence="18">Receptor-like serine/threonine-protein kinase</fullName>
        <ecNumber evidence="18">2.7.11.1</ecNumber>
    </recommendedName>
</protein>
<keyword evidence="25" id="KW-1185">Reference proteome</keyword>
<evidence type="ECO:0000313" key="25">
    <source>
        <dbReference type="Proteomes" id="UP001140206"/>
    </source>
</evidence>
<sequence length="799" mass="89393">MTSISFIFLSLLLLRLITVTVESQPYTKNLTKNGVTLSPSGPYSYMASPTGEFAFGFLPLAADSSLFLLAIWFNKTSSTQPIIWFAKNSSDAAGPVLSPAGSKLRLTDTGELILASPTSQTIWNPGTRGATHVALVDHGDLLIYDDTELPLWQSFDFHTDTIVPGQSLGKVKFLQSKLTDSDFSPGRFKLEANKNGYLAFFLVVEPPDPTNEFYWSSNNKTGRHLVFNLSGLLYYELENNSSPFYISDYPFERYHQHATLDPDGVFRVYIYDKYLSDKGSWSVVRELPENACGTQVDVGSGMCGFNAYCIQSSNLEPPRLSCMCPQEYTFIDANRPYLGCRPNFALQNCSVDESTDFKFVEMKNTDWFGAGDYMHFVTSDESGCRTSCLIDCFCLVVIYRASNCWKKKLPLSNGRQGTYVGGKALVKVRISSGTSITNSSVGSFTNKNQSNLVIAGAIMLGISLLILISISIASLYLRRRKRDLESEQVDLSPMGMNMKNFSYKDLHDATKGFTEEVGRGSFGIVYKGILKLANHSVVIAVKKLDRLLKDGDREFANEVQSIGQIHHKNLVRLFGFCREGPHRILVYEYMSNGSLTNFISEATKLGWNRRAQIAIGVAQGLYYLHEGCCSQIIHCDIKPQNILLDDNLVPRISDFGLAKLIGVDQTRATTYNIRGTIGYFAPEWFKNTGITPKMDVYSFGVMLFEIVCCRSNIMQVDEEEIVLRYWAYDCFREGRINLLIQGDKEAEADIEGVERFLKVAIWCIQENPVIRPTMHKVTQMLEGAATIAPPPDPSIYISK</sequence>
<dbReference type="InterPro" id="IPR024171">
    <property type="entry name" value="SRK-like_kinase"/>
</dbReference>
<evidence type="ECO:0000256" key="7">
    <source>
        <dbReference type="ARBA" id="ARBA00022734"/>
    </source>
</evidence>
<feature type="binding site" evidence="19">
    <location>
        <position position="543"/>
    </location>
    <ligand>
        <name>ATP</name>
        <dbReference type="ChEBI" id="CHEBI:30616"/>
    </ligand>
</feature>
<evidence type="ECO:0000256" key="10">
    <source>
        <dbReference type="ARBA" id="ARBA00022840"/>
    </source>
</evidence>
<comment type="subcellular location">
    <subcellularLocation>
        <location evidence="1">Membrane</location>
        <topology evidence="1">Single-pass type I membrane protein</topology>
    </subcellularLocation>
</comment>
<dbReference type="SMART" id="SM00108">
    <property type="entry name" value="B_lectin"/>
    <property type="match status" value="1"/>
</dbReference>
<keyword evidence="9 18" id="KW-0418">Kinase</keyword>
<feature type="domain" description="Bulb-type lectin" evidence="23">
    <location>
        <begin position="28"/>
        <end position="156"/>
    </location>
</feature>
<dbReference type="GO" id="GO:0004674">
    <property type="term" value="F:protein serine/threonine kinase activity"/>
    <property type="evidence" value="ECO:0007669"/>
    <property type="project" value="UniProtKB-KW"/>
</dbReference>
<organism evidence="24 25">
    <name type="scientific">Rhynchospora pubera</name>
    <dbReference type="NCBI Taxonomy" id="906938"/>
    <lineage>
        <taxon>Eukaryota</taxon>
        <taxon>Viridiplantae</taxon>
        <taxon>Streptophyta</taxon>
        <taxon>Embryophyta</taxon>
        <taxon>Tracheophyta</taxon>
        <taxon>Spermatophyta</taxon>
        <taxon>Magnoliopsida</taxon>
        <taxon>Liliopsida</taxon>
        <taxon>Poales</taxon>
        <taxon>Cyperaceae</taxon>
        <taxon>Cyperoideae</taxon>
        <taxon>Rhynchosporeae</taxon>
        <taxon>Rhynchospora</taxon>
    </lineage>
</organism>
<comment type="catalytic activity">
    <reaction evidence="16 18">
        <text>L-threonyl-[protein] + ATP = O-phospho-L-threonyl-[protein] + ADP + H(+)</text>
        <dbReference type="Rhea" id="RHEA:46608"/>
        <dbReference type="Rhea" id="RHEA-COMP:11060"/>
        <dbReference type="Rhea" id="RHEA-COMP:11605"/>
        <dbReference type="ChEBI" id="CHEBI:15378"/>
        <dbReference type="ChEBI" id="CHEBI:30013"/>
        <dbReference type="ChEBI" id="CHEBI:30616"/>
        <dbReference type="ChEBI" id="CHEBI:61977"/>
        <dbReference type="ChEBI" id="CHEBI:456216"/>
        <dbReference type="EC" id="2.7.11.1"/>
    </reaction>
</comment>
<dbReference type="PROSITE" id="PS00108">
    <property type="entry name" value="PROTEIN_KINASE_ST"/>
    <property type="match status" value="1"/>
</dbReference>
<evidence type="ECO:0000256" key="1">
    <source>
        <dbReference type="ARBA" id="ARBA00004479"/>
    </source>
</evidence>
<dbReference type="EMBL" id="JAMFTS010000004">
    <property type="protein sequence ID" value="KAJ4757118.1"/>
    <property type="molecule type" value="Genomic_DNA"/>
</dbReference>
<dbReference type="InterPro" id="IPR051343">
    <property type="entry name" value="G-type_lectin_kinases/EP1-like"/>
</dbReference>
<dbReference type="SMART" id="SM00220">
    <property type="entry name" value="S_TKc"/>
    <property type="match status" value="1"/>
</dbReference>
<keyword evidence="12 20" id="KW-0472">Membrane</keyword>
<dbReference type="EC" id="2.7.11.1" evidence="18"/>
<dbReference type="Proteomes" id="UP001140206">
    <property type="component" value="Chromosome 4"/>
</dbReference>
<comment type="caution">
    <text evidence="24">The sequence shown here is derived from an EMBL/GenBank/DDBJ whole genome shotgun (WGS) entry which is preliminary data.</text>
</comment>
<evidence type="ECO:0000259" key="22">
    <source>
        <dbReference type="PROSITE" id="PS50011"/>
    </source>
</evidence>
<keyword evidence="13" id="KW-1015">Disulfide bond</keyword>
<keyword evidence="8 18" id="KW-0547">Nucleotide-binding</keyword>
<evidence type="ECO:0000256" key="11">
    <source>
        <dbReference type="ARBA" id="ARBA00022989"/>
    </source>
</evidence>
<comment type="similarity">
    <text evidence="18">Belongs to the protein kinase superfamily. Ser/Thr protein kinase family.</text>
</comment>
<dbReference type="GO" id="GO:0005524">
    <property type="term" value="F:ATP binding"/>
    <property type="evidence" value="ECO:0007669"/>
    <property type="project" value="UniProtKB-UniRule"/>
</dbReference>
<evidence type="ECO:0000256" key="19">
    <source>
        <dbReference type="PROSITE-ProRule" id="PRU10141"/>
    </source>
</evidence>
<reference evidence="24" key="1">
    <citation type="submission" date="2022-08" db="EMBL/GenBank/DDBJ databases">
        <authorList>
            <person name="Marques A."/>
        </authorList>
    </citation>
    <scope>NUCLEOTIDE SEQUENCE</scope>
    <source>
        <strain evidence="24">RhyPub2mFocal</strain>
        <tissue evidence="24">Leaves</tissue>
    </source>
</reference>
<dbReference type="PIRSF" id="PIRSF000641">
    <property type="entry name" value="SRK"/>
    <property type="match status" value="1"/>
</dbReference>
<keyword evidence="3" id="KW-0245">EGF-like domain</keyword>
<dbReference type="Gene3D" id="3.30.200.20">
    <property type="entry name" value="Phosphorylase Kinase, domain 1"/>
    <property type="match status" value="1"/>
</dbReference>
<dbReference type="InterPro" id="IPR000719">
    <property type="entry name" value="Prot_kinase_dom"/>
</dbReference>
<dbReference type="Pfam" id="PF01453">
    <property type="entry name" value="B_lectin"/>
    <property type="match status" value="1"/>
</dbReference>
<evidence type="ECO:0000256" key="16">
    <source>
        <dbReference type="ARBA" id="ARBA00047899"/>
    </source>
</evidence>
<evidence type="ECO:0000256" key="4">
    <source>
        <dbReference type="ARBA" id="ARBA00022679"/>
    </source>
</evidence>
<accession>A0AAV8CSP1</accession>
<keyword evidence="14" id="KW-0675">Receptor</keyword>
<evidence type="ECO:0000256" key="21">
    <source>
        <dbReference type="SAM" id="SignalP"/>
    </source>
</evidence>
<evidence type="ECO:0000256" key="18">
    <source>
        <dbReference type="PIRNR" id="PIRNR000641"/>
    </source>
</evidence>
<evidence type="ECO:0000256" key="8">
    <source>
        <dbReference type="ARBA" id="ARBA00022741"/>
    </source>
</evidence>
<evidence type="ECO:0000256" key="20">
    <source>
        <dbReference type="SAM" id="Phobius"/>
    </source>
</evidence>
<feature type="transmembrane region" description="Helical" evidence="20">
    <location>
        <begin position="452"/>
        <end position="477"/>
    </location>
</feature>
<dbReference type="PROSITE" id="PS50011">
    <property type="entry name" value="PROTEIN_KINASE_DOM"/>
    <property type="match status" value="1"/>
</dbReference>
<feature type="domain" description="Protein kinase" evidence="22">
    <location>
        <begin position="511"/>
        <end position="795"/>
    </location>
</feature>
<comment type="catalytic activity">
    <reaction evidence="17 18">
        <text>L-seryl-[protein] + ATP = O-phospho-L-seryl-[protein] + ADP + H(+)</text>
        <dbReference type="Rhea" id="RHEA:17989"/>
        <dbReference type="Rhea" id="RHEA-COMP:9863"/>
        <dbReference type="Rhea" id="RHEA-COMP:11604"/>
        <dbReference type="ChEBI" id="CHEBI:15378"/>
        <dbReference type="ChEBI" id="CHEBI:29999"/>
        <dbReference type="ChEBI" id="CHEBI:30616"/>
        <dbReference type="ChEBI" id="CHEBI:83421"/>
        <dbReference type="ChEBI" id="CHEBI:456216"/>
        <dbReference type="EC" id="2.7.11.1"/>
    </reaction>
</comment>
<evidence type="ECO:0000256" key="17">
    <source>
        <dbReference type="ARBA" id="ARBA00048679"/>
    </source>
</evidence>
<keyword evidence="11 20" id="KW-1133">Transmembrane helix</keyword>
<evidence type="ECO:0000256" key="15">
    <source>
        <dbReference type="ARBA" id="ARBA00023180"/>
    </source>
</evidence>
<feature type="signal peptide" evidence="21">
    <location>
        <begin position="1"/>
        <end position="23"/>
    </location>
</feature>
<dbReference type="Pfam" id="PF00069">
    <property type="entry name" value="Pkinase"/>
    <property type="match status" value="1"/>
</dbReference>
<dbReference type="FunFam" id="3.30.200.20:FF:000059">
    <property type="entry name" value="S-receptor-like serine/threonine-protein kinase"/>
    <property type="match status" value="1"/>
</dbReference>
<dbReference type="Gene3D" id="1.10.510.10">
    <property type="entry name" value="Transferase(Phosphotransferase) domain 1"/>
    <property type="match status" value="1"/>
</dbReference>
<evidence type="ECO:0000256" key="5">
    <source>
        <dbReference type="ARBA" id="ARBA00022692"/>
    </source>
</evidence>
<keyword evidence="4 18" id="KW-0808">Transferase</keyword>
<proteinExistence type="inferred from homology"/>
<dbReference type="InterPro" id="IPR017441">
    <property type="entry name" value="Protein_kinase_ATP_BS"/>
</dbReference>
<evidence type="ECO:0000256" key="9">
    <source>
        <dbReference type="ARBA" id="ARBA00022777"/>
    </source>
</evidence>
<dbReference type="InterPro" id="IPR036426">
    <property type="entry name" value="Bulb-type_lectin_dom_sf"/>
</dbReference>
<feature type="chain" id="PRO_5043787477" description="Receptor-like serine/threonine-protein kinase" evidence="21">
    <location>
        <begin position="24"/>
        <end position="799"/>
    </location>
</feature>
<dbReference type="GO" id="GO:0051707">
    <property type="term" value="P:response to other organism"/>
    <property type="evidence" value="ECO:0007669"/>
    <property type="project" value="UniProtKB-ARBA"/>
</dbReference>
<keyword evidence="6 21" id="KW-0732">Signal</keyword>
<dbReference type="FunFam" id="1.10.510.10:FF:000237">
    <property type="entry name" value="G-type lectin S-receptor-like serine/threonine-protein kinase"/>
    <property type="match status" value="1"/>
</dbReference>
<dbReference type="CDD" id="cd01098">
    <property type="entry name" value="PAN_AP_plant"/>
    <property type="match status" value="1"/>
</dbReference>